<evidence type="ECO:0000313" key="3">
    <source>
        <dbReference type="Proteomes" id="UP000179243"/>
    </source>
</evidence>
<dbReference type="Proteomes" id="UP000179243">
    <property type="component" value="Unassembled WGS sequence"/>
</dbReference>
<dbReference type="InterPro" id="IPR005175">
    <property type="entry name" value="PPC_dom"/>
</dbReference>
<dbReference type="AlphaFoldDB" id="A0A1F7F6L0"/>
<dbReference type="SUPFAM" id="SSF117856">
    <property type="entry name" value="AF0104/ALDC/Ptd012-like"/>
    <property type="match status" value="1"/>
</dbReference>
<sequence length="147" mass="15692">MKTSQGSMGRIFIIRLEDGDRMPAALEEFAQKNSVQRGMAILVGGVKDGGVIVTGPWDGNVLPVDPMLHTLAGIHEIAGVGTLAPDETGAPRLHMHAVLGREGKASAGCIRPGIEIWKLGEIVLLEITGTEARRVQDRETGFSMLEP</sequence>
<gene>
    <name evidence="2" type="ORF">A2519_16665</name>
</gene>
<accession>A0A1F7F6L0</accession>
<comment type="caution">
    <text evidence="2">The sequence shown here is derived from an EMBL/GenBank/DDBJ whole genome shotgun (WGS) entry which is preliminary data.</text>
</comment>
<protein>
    <submittedName>
        <fullName evidence="2">DNA-binding protein</fullName>
    </submittedName>
</protein>
<reference evidence="2 3" key="1">
    <citation type="journal article" date="2016" name="Nat. Commun.">
        <title>Thousands of microbial genomes shed light on interconnected biogeochemical processes in an aquifer system.</title>
        <authorList>
            <person name="Anantharaman K."/>
            <person name="Brown C.T."/>
            <person name="Hug L.A."/>
            <person name="Sharon I."/>
            <person name="Castelle C.J."/>
            <person name="Probst A.J."/>
            <person name="Thomas B.C."/>
            <person name="Singh A."/>
            <person name="Wilkins M.J."/>
            <person name="Karaoz U."/>
            <person name="Brodie E.L."/>
            <person name="Williams K.H."/>
            <person name="Hubbard S.S."/>
            <person name="Banfield J.F."/>
        </authorList>
    </citation>
    <scope>NUCLEOTIDE SEQUENCE [LARGE SCALE GENOMIC DNA]</scope>
</reference>
<evidence type="ECO:0000313" key="2">
    <source>
        <dbReference type="EMBL" id="OGK02300.1"/>
    </source>
</evidence>
<dbReference type="CDD" id="cd11378">
    <property type="entry name" value="DUF296"/>
    <property type="match status" value="1"/>
</dbReference>
<keyword evidence="2" id="KW-0238">DNA-binding</keyword>
<dbReference type="EMBL" id="MFYX01000110">
    <property type="protein sequence ID" value="OGK02300.1"/>
    <property type="molecule type" value="Genomic_DNA"/>
</dbReference>
<dbReference type="PROSITE" id="PS51742">
    <property type="entry name" value="PPC"/>
    <property type="match status" value="1"/>
</dbReference>
<feature type="domain" description="PPC" evidence="1">
    <location>
        <begin position="6"/>
        <end position="147"/>
    </location>
</feature>
<dbReference type="Pfam" id="PF03479">
    <property type="entry name" value="PCC"/>
    <property type="match status" value="1"/>
</dbReference>
<evidence type="ECO:0000259" key="1">
    <source>
        <dbReference type="PROSITE" id="PS51742"/>
    </source>
</evidence>
<proteinExistence type="predicted"/>
<dbReference type="GO" id="GO:0003677">
    <property type="term" value="F:DNA binding"/>
    <property type="evidence" value="ECO:0007669"/>
    <property type="project" value="UniProtKB-KW"/>
</dbReference>
<organism evidence="2 3">
    <name type="scientific">Candidatus Raymondbacteria bacterium RIFOXYD12_FULL_49_13</name>
    <dbReference type="NCBI Taxonomy" id="1817890"/>
    <lineage>
        <taxon>Bacteria</taxon>
        <taxon>Raymondiibacteriota</taxon>
    </lineage>
</organism>
<dbReference type="PANTHER" id="PTHR34988:SF1">
    <property type="entry name" value="DNA-BINDING PROTEIN"/>
    <property type="match status" value="1"/>
</dbReference>
<dbReference type="Gene3D" id="3.30.1330.80">
    <property type="entry name" value="Hypothetical protein, similar to alpha- acetolactate decarboxylase, domain 2"/>
    <property type="match status" value="1"/>
</dbReference>
<name>A0A1F7F6L0_UNCRA</name>
<dbReference type="PANTHER" id="PTHR34988">
    <property type="entry name" value="PROTEIN, PUTATIVE-RELATED"/>
    <property type="match status" value="1"/>
</dbReference>